<dbReference type="GO" id="GO:0008442">
    <property type="term" value="F:3-hydroxyisobutyrate dehydrogenase activity"/>
    <property type="evidence" value="ECO:0007669"/>
    <property type="project" value="TreeGrafter"/>
</dbReference>
<evidence type="ECO:0000259" key="3">
    <source>
        <dbReference type="Pfam" id="PF03446"/>
    </source>
</evidence>
<dbReference type="AlphaFoldDB" id="A0A419V8R5"/>
<dbReference type="PANTHER" id="PTHR22981">
    <property type="entry name" value="3-HYDROXYISOBUTYRATE DEHYDROGENASE-RELATED"/>
    <property type="match status" value="1"/>
</dbReference>
<organism evidence="5 6">
    <name type="scientific">Sinobaca qinghaiensis</name>
    <dbReference type="NCBI Taxonomy" id="342944"/>
    <lineage>
        <taxon>Bacteria</taxon>
        <taxon>Bacillati</taxon>
        <taxon>Bacillota</taxon>
        <taxon>Bacilli</taxon>
        <taxon>Bacillales</taxon>
        <taxon>Sporolactobacillaceae</taxon>
        <taxon>Sinobaca</taxon>
    </lineage>
</organism>
<feature type="domain" description="6-phosphogluconate dehydrogenase NADP-binding" evidence="3">
    <location>
        <begin position="2"/>
        <end position="141"/>
    </location>
</feature>
<evidence type="ECO:0000313" key="6">
    <source>
        <dbReference type="Proteomes" id="UP000285120"/>
    </source>
</evidence>
<comment type="caution">
    <text evidence="5">The sequence shown here is derived from an EMBL/GenBank/DDBJ whole genome shotgun (WGS) entry which is preliminary data.</text>
</comment>
<dbReference type="EMBL" id="RAPK01000006">
    <property type="protein sequence ID" value="RKD76353.1"/>
    <property type="molecule type" value="Genomic_DNA"/>
</dbReference>
<dbReference type="InterPro" id="IPR006115">
    <property type="entry name" value="6PGDH_NADP-bd"/>
</dbReference>
<dbReference type="Pfam" id="PF03446">
    <property type="entry name" value="NAD_binding_2"/>
    <property type="match status" value="1"/>
</dbReference>
<dbReference type="Proteomes" id="UP000285120">
    <property type="component" value="Unassembled WGS sequence"/>
</dbReference>
<dbReference type="Pfam" id="PF09130">
    <property type="entry name" value="DUF1932"/>
    <property type="match status" value="1"/>
</dbReference>
<protein>
    <submittedName>
        <fullName evidence="5">3-hydroxyisobutyrate dehydrogenase-like beta-hydroxyacid dehydrogenase</fullName>
    </submittedName>
</protein>
<dbReference type="OrthoDB" id="4333at2"/>
<dbReference type="Gene3D" id="3.40.50.720">
    <property type="entry name" value="NAD(P)-binding Rossmann-like Domain"/>
    <property type="match status" value="1"/>
</dbReference>
<keyword evidence="1" id="KW-0560">Oxidoreductase</keyword>
<accession>A0A419V8R5</accession>
<dbReference type="PANTHER" id="PTHR22981:SF7">
    <property type="entry name" value="3-HYDROXYISOBUTYRATE DEHYDROGENASE, MITOCHONDRIAL"/>
    <property type="match status" value="1"/>
</dbReference>
<feature type="domain" description="Phosphogluconate dehydrogenase NAD-binding putative C-terminal" evidence="4">
    <location>
        <begin position="191"/>
        <end position="261"/>
    </location>
</feature>
<dbReference type="InterPro" id="IPR013328">
    <property type="entry name" value="6PGD_dom2"/>
</dbReference>
<dbReference type="SUPFAM" id="SSF48179">
    <property type="entry name" value="6-phosphogluconate dehydrogenase C-terminal domain-like"/>
    <property type="match status" value="1"/>
</dbReference>
<dbReference type="Gene3D" id="1.10.1040.10">
    <property type="entry name" value="N-(1-d-carboxylethyl)-l-norvaline Dehydrogenase, domain 2"/>
    <property type="match status" value="1"/>
</dbReference>
<dbReference type="GO" id="GO:0006574">
    <property type="term" value="P:L-valine catabolic process"/>
    <property type="evidence" value="ECO:0007669"/>
    <property type="project" value="TreeGrafter"/>
</dbReference>
<evidence type="ECO:0000256" key="2">
    <source>
        <dbReference type="ARBA" id="ARBA00023027"/>
    </source>
</evidence>
<reference evidence="5 6" key="1">
    <citation type="submission" date="2018-09" db="EMBL/GenBank/DDBJ databases">
        <title>Genomic Encyclopedia of Archaeal and Bacterial Type Strains, Phase II (KMG-II): from individual species to whole genera.</title>
        <authorList>
            <person name="Goeker M."/>
        </authorList>
    </citation>
    <scope>NUCLEOTIDE SEQUENCE [LARGE SCALE GENOMIC DNA]</scope>
    <source>
        <strain evidence="5 6">DSM 17008</strain>
    </source>
</reference>
<name>A0A419V8R5_9BACL</name>
<dbReference type="InterPro" id="IPR008927">
    <property type="entry name" value="6-PGluconate_DH-like_C_sf"/>
</dbReference>
<dbReference type="RefSeq" id="WP_120191764.1">
    <property type="nucleotide sequence ID" value="NZ_RAPK01000006.1"/>
</dbReference>
<dbReference type="InterPro" id="IPR015814">
    <property type="entry name" value="Pgluconate_DH_NAD-bd_C"/>
</dbReference>
<evidence type="ECO:0000313" key="5">
    <source>
        <dbReference type="EMBL" id="RKD76353.1"/>
    </source>
</evidence>
<sequence length="289" mass="32801">MNIGFIGFGEVGYEMAKGFRAQNDRNKVYVYDHLHDNPKTIERAETIGAVLFDAPEKVAQQTLSVLFTAVPASFTKEAWSSIESYINKETIYIDLTTASAEVKQQISDSMIEKNQFFVDGAIMGPLKGNQHKVPIMVSGNGAEAFIEWGRKVEMNLEFVNKTPGDATNIKFIRSIFTKGLSTLLHELMETASALDLEDTILQSITHTMDKEPFENILNRLITGNVQHSERRVKEMENVADFMLENNVEPVMTRATRDKLKAITESNIREAFMEKEPNDWKEMIHTMNQK</sequence>
<dbReference type="InterPro" id="IPR036291">
    <property type="entry name" value="NAD(P)-bd_dom_sf"/>
</dbReference>
<keyword evidence="6" id="KW-1185">Reference proteome</keyword>
<dbReference type="GO" id="GO:0050661">
    <property type="term" value="F:NADP binding"/>
    <property type="evidence" value="ECO:0007669"/>
    <property type="project" value="InterPro"/>
</dbReference>
<evidence type="ECO:0000259" key="4">
    <source>
        <dbReference type="Pfam" id="PF09130"/>
    </source>
</evidence>
<dbReference type="SUPFAM" id="SSF51735">
    <property type="entry name" value="NAD(P)-binding Rossmann-fold domains"/>
    <property type="match status" value="1"/>
</dbReference>
<evidence type="ECO:0000256" key="1">
    <source>
        <dbReference type="ARBA" id="ARBA00023002"/>
    </source>
</evidence>
<keyword evidence="2" id="KW-0520">NAD</keyword>
<proteinExistence type="predicted"/>
<gene>
    <name evidence="5" type="ORF">ATL39_0570</name>
</gene>